<keyword evidence="3" id="KW-1185">Reference proteome</keyword>
<comment type="caution">
    <text evidence="2">The sequence shown here is derived from an EMBL/GenBank/DDBJ whole genome shotgun (WGS) entry which is preliminary data.</text>
</comment>
<evidence type="ECO:0000313" key="2">
    <source>
        <dbReference type="EMBL" id="KAK3793686.1"/>
    </source>
</evidence>
<protein>
    <submittedName>
        <fullName evidence="2">Uncharacterized protein</fullName>
    </submittedName>
</protein>
<evidence type="ECO:0000313" key="3">
    <source>
        <dbReference type="Proteomes" id="UP001283361"/>
    </source>
</evidence>
<evidence type="ECO:0000256" key="1">
    <source>
        <dbReference type="SAM" id="MobiDB-lite"/>
    </source>
</evidence>
<dbReference type="EMBL" id="JAWDGP010001184">
    <property type="protein sequence ID" value="KAK3793686.1"/>
    <property type="molecule type" value="Genomic_DNA"/>
</dbReference>
<accession>A0AAE1AUS5</accession>
<dbReference type="AlphaFoldDB" id="A0AAE1AUS5"/>
<name>A0AAE1AUS5_9GAST</name>
<feature type="region of interest" description="Disordered" evidence="1">
    <location>
        <begin position="1"/>
        <end position="26"/>
    </location>
</feature>
<proteinExistence type="predicted"/>
<gene>
    <name evidence="2" type="ORF">RRG08_065544</name>
</gene>
<reference evidence="2" key="1">
    <citation type="journal article" date="2023" name="G3 (Bethesda)">
        <title>A reference genome for the long-term kleptoplast-retaining sea slug Elysia crispata morphotype clarki.</title>
        <authorList>
            <person name="Eastman K.E."/>
            <person name="Pendleton A.L."/>
            <person name="Shaikh M.A."/>
            <person name="Suttiyut T."/>
            <person name="Ogas R."/>
            <person name="Tomko P."/>
            <person name="Gavelis G."/>
            <person name="Widhalm J.R."/>
            <person name="Wisecaver J.H."/>
        </authorList>
    </citation>
    <scope>NUCLEOTIDE SEQUENCE</scope>
    <source>
        <strain evidence="2">ECLA1</strain>
    </source>
</reference>
<organism evidence="2 3">
    <name type="scientific">Elysia crispata</name>
    <name type="common">lettuce slug</name>
    <dbReference type="NCBI Taxonomy" id="231223"/>
    <lineage>
        <taxon>Eukaryota</taxon>
        <taxon>Metazoa</taxon>
        <taxon>Spiralia</taxon>
        <taxon>Lophotrochozoa</taxon>
        <taxon>Mollusca</taxon>
        <taxon>Gastropoda</taxon>
        <taxon>Heterobranchia</taxon>
        <taxon>Euthyneura</taxon>
        <taxon>Panpulmonata</taxon>
        <taxon>Sacoglossa</taxon>
        <taxon>Placobranchoidea</taxon>
        <taxon>Plakobranchidae</taxon>
        <taxon>Elysia</taxon>
    </lineage>
</organism>
<dbReference type="Proteomes" id="UP001283361">
    <property type="component" value="Unassembled WGS sequence"/>
</dbReference>
<sequence length="66" mass="7467">MSLEVMLHGTEKNPPIITNKPKKEKAHPISSQAGLRFLTQSAWKDAQQKGKVGRNPSHWETSIWCL</sequence>